<evidence type="ECO:0000256" key="1">
    <source>
        <dbReference type="ARBA" id="ARBA00023015"/>
    </source>
</evidence>
<organism evidence="6 7">
    <name type="scientific">Janibacter alkaliphilus</name>
    <dbReference type="NCBI Taxonomy" id="1069963"/>
    <lineage>
        <taxon>Bacteria</taxon>
        <taxon>Bacillati</taxon>
        <taxon>Actinomycetota</taxon>
        <taxon>Actinomycetes</taxon>
        <taxon>Micrococcales</taxon>
        <taxon>Intrasporangiaceae</taxon>
        <taxon>Janibacter</taxon>
    </lineage>
</organism>
<accession>A0A852XHT9</accession>
<feature type="DNA-binding region" description="H-T-H motif" evidence="4">
    <location>
        <begin position="36"/>
        <end position="55"/>
    </location>
</feature>
<name>A0A852XHT9_9MICO</name>
<dbReference type="SUPFAM" id="SSF46689">
    <property type="entry name" value="Homeodomain-like"/>
    <property type="match status" value="1"/>
</dbReference>
<evidence type="ECO:0000256" key="2">
    <source>
        <dbReference type="ARBA" id="ARBA00023125"/>
    </source>
</evidence>
<dbReference type="InterPro" id="IPR009057">
    <property type="entry name" value="Homeodomain-like_sf"/>
</dbReference>
<dbReference type="Gene3D" id="1.10.357.10">
    <property type="entry name" value="Tetracycline Repressor, domain 2"/>
    <property type="match status" value="1"/>
</dbReference>
<dbReference type="Pfam" id="PF00440">
    <property type="entry name" value="TetR_N"/>
    <property type="match status" value="1"/>
</dbReference>
<dbReference type="RefSeq" id="WP_179463353.1">
    <property type="nucleotide sequence ID" value="NZ_JACBZX010000001.1"/>
</dbReference>
<protein>
    <submittedName>
        <fullName evidence="6">AcrR family transcriptional regulator</fullName>
    </submittedName>
</protein>
<keyword evidence="7" id="KW-1185">Reference proteome</keyword>
<dbReference type="InterPro" id="IPR001647">
    <property type="entry name" value="HTH_TetR"/>
</dbReference>
<proteinExistence type="predicted"/>
<dbReference type="AlphaFoldDB" id="A0A852XHT9"/>
<keyword evidence="2 4" id="KW-0238">DNA-binding</keyword>
<dbReference type="Proteomes" id="UP000592181">
    <property type="component" value="Unassembled WGS sequence"/>
</dbReference>
<dbReference type="SUPFAM" id="SSF48498">
    <property type="entry name" value="Tetracyclin repressor-like, C-terminal domain"/>
    <property type="match status" value="1"/>
</dbReference>
<evidence type="ECO:0000313" key="6">
    <source>
        <dbReference type="EMBL" id="NYG38105.1"/>
    </source>
</evidence>
<dbReference type="InterPro" id="IPR050109">
    <property type="entry name" value="HTH-type_TetR-like_transc_reg"/>
</dbReference>
<dbReference type="GO" id="GO:0003700">
    <property type="term" value="F:DNA-binding transcription factor activity"/>
    <property type="evidence" value="ECO:0007669"/>
    <property type="project" value="TreeGrafter"/>
</dbReference>
<dbReference type="GO" id="GO:0000976">
    <property type="term" value="F:transcription cis-regulatory region binding"/>
    <property type="evidence" value="ECO:0007669"/>
    <property type="project" value="TreeGrafter"/>
</dbReference>
<keyword evidence="3" id="KW-0804">Transcription</keyword>
<comment type="caution">
    <text evidence="6">The sequence shown here is derived from an EMBL/GenBank/DDBJ whole genome shotgun (WGS) entry which is preliminary data.</text>
</comment>
<dbReference type="PANTHER" id="PTHR30055">
    <property type="entry name" value="HTH-TYPE TRANSCRIPTIONAL REGULATOR RUTR"/>
    <property type="match status" value="1"/>
</dbReference>
<dbReference type="InterPro" id="IPR036271">
    <property type="entry name" value="Tet_transcr_reg_TetR-rel_C_sf"/>
</dbReference>
<keyword evidence="1" id="KW-0805">Transcription regulation</keyword>
<reference evidence="6 7" key="1">
    <citation type="submission" date="2020-07" db="EMBL/GenBank/DDBJ databases">
        <title>Sequencing the genomes of 1000 actinobacteria strains.</title>
        <authorList>
            <person name="Klenk H.-P."/>
        </authorList>
    </citation>
    <scope>NUCLEOTIDE SEQUENCE [LARGE SCALE GENOMIC DNA]</scope>
    <source>
        <strain evidence="6 7">DSM 24723</strain>
    </source>
</reference>
<sequence>MPSRRQQARTASPLTTAAIVDAGIELADTDGLDALSMRRLADRLGVAPMSLYRHVDTKDQLLAAMTEEIGDRYPYPPVAGTGWTWRDRVRVAGEVDWELYREHPWVVLAYAVPRYAFGPSGLACLAWLVEGFTELGVTTAEAADLTFVVWSQISGAALPLAGRSLFAPDPGTSSGDGLAGLLDGRVEAPDALLDLVGGSWRPDPQRQLRQALDALCDGLEQQIGARAAQPRS</sequence>
<feature type="domain" description="HTH tetR-type" evidence="5">
    <location>
        <begin position="13"/>
        <end position="73"/>
    </location>
</feature>
<dbReference type="PANTHER" id="PTHR30055:SF151">
    <property type="entry name" value="TRANSCRIPTIONAL REGULATORY PROTEIN"/>
    <property type="match status" value="1"/>
</dbReference>
<dbReference type="PROSITE" id="PS50977">
    <property type="entry name" value="HTH_TETR_2"/>
    <property type="match status" value="1"/>
</dbReference>
<gene>
    <name evidence="6" type="ORF">BJY28_002574</name>
</gene>
<evidence type="ECO:0000313" key="7">
    <source>
        <dbReference type="Proteomes" id="UP000592181"/>
    </source>
</evidence>
<evidence type="ECO:0000256" key="4">
    <source>
        <dbReference type="PROSITE-ProRule" id="PRU00335"/>
    </source>
</evidence>
<dbReference type="EMBL" id="JACBZX010000001">
    <property type="protein sequence ID" value="NYG38105.1"/>
    <property type="molecule type" value="Genomic_DNA"/>
</dbReference>
<evidence type="ECO:0000259" key="5">
    <source>
        <dbReference type="PROSITE" id="PS50977"/>
    </source>
</evidence>
<evidence type="ECO:0000256" key="3">
    <source>
        <dbReference type="ARBA" id="ARBA00023163"/>
    </source>
</evidence>